<evidence type="ECO:0000256" key="1">
    <source>
        <dbReference type="ARBA" id="ARBA00022801"/>
    </source>
</evidence>
<keyword evidence="4" id="KW-1185">Reference proteome</keyword>
<reference evidence="3 4" key="1">
    <citation type="journal article" date="2019" name="ISME J.">
        <title>Isolation and characterization of a thermophilic sulfur- and iron-reducing thaumarchaeote from a terrestrial acidic hot spring.</title>
        <authorList>
            <person name="Kato S."/>
            <person name="Itoh T."/>
            <person name="Yuki M."/>
            <person name="Nagamori M."/>
            <person name="Ohnishi M."/>
            <person name="Uematsu K."/>
            <person name="Suzuki K."/>
            <person name="Takashina T."/>
            <person name="Ohkuma M."/>
        </authorList>
    </citation>
    <scope>NUCLEOTIDE SEQUENCE [LARGE SCALE GENOMIC DNA]</scope>
    <source>
        <strain evidence="3 4">NAS-02</strain>
    </source>
</reference>
<protein>
    <submittedName>
        <fullName evidence="3">Nicotinamidase</fullName>
        <ecNumber evidence="3">3.5.1.19</ecNumber>
    </submittedName>
</protein>
<dbReference type="GO" id="GO:0008936">
    <property type="term" value="F:nicotinamidase activity"/>
    <property type="evidence" value="ECO:0007669"/>
    <property type="project" value="UniProtKB-EC"/>
</dbReference>
<evidence type="ECO:0000259" key="2">
    <source>
        <dbReference type="Pfam" id="PF00857"/>
    </source>
</evidence>
<proteinExistence type="predicted"/>
<keyword evidence="1 3" id="KW-0378">Hydrolase</keyword>
<dbReference type="Pfam" id="PF00857">
    <property type="entry name" value="Isochorismatase"/>
    <property type="match status" value="1"/>
</dbReference>
<dbReference type="PANTHER" id="PTHR43540:SF6">
    <property type="entry name" value="ISOCHORISMATASE-LIKE DOMAIN-CONTAINING PROTEIN"/>
    <property type="match status" value="1"/>
</dbReference>
<name>A0A4P2VKS8_9ARCH</name>
<dbReference type="InterPro" id="IPR050272">
    <property type="entry name" value="Isochorismatase-like_hydrls"/>
</dbReference>
<dbReference type="Gene3D" id="3.40.50.850">
    <property type="entry name" value="Isochorismatase-like"/>
    <property type="match status" value="1"/>
</dbReference>
<dbReference type="KEGG" id="ccai:NAS2_0435"/>
<dbReference type="Proteomes" id="UP000509448">
    <property type="component" value="Chromosome"/>
</dbReference>
<dbReference type="InterPro" id="IPR036380">
    <property type="entry name" value="Isochorismatase-like_sf"/>
</dbReference>
<dbReference type="EC" id="3.5.1.19" evidence="3"/>
<evidence type="ECO:0000313" key="3">
    <source>
        <dbReference type="EMBL" id="BBE41825.1"/>
    </source>
</evidence>
<evidence type="ECO:0000313" key="4">
    <source>
        <dbReference type="Proteomes" id="UP000509448"/>
    </source>
</evidence>
<accession>A0A4P2VKS8</accession>
<dbReference type="SUPFAM" id="SSF52499">
    <property type="entry name" value="Isochorismatase-like hydrolases"/>
    <property type="match status" value="1"/>
</dbReference>
<dbReference type="EMBL" id="AP018732">
    <property type="protein sequence ID" value="BBE41825.1"/>
    <property type="molecule type" value="Genomic_DNA"/>
</dbReference>
<dbReference type="CDD" id="cd00431">
    <property type="entry name" value="cysteine_hydrolases"/>
    <property type="match status" value="1"/>
</dbReference>
<feature type="domain" description="Isochorismatase-like" evidence="2">
    <location>
        <begin position="12"/>
        <end position="172"/>
    </location>
</feature>
<gene>
    <name evidence="3" type="ORF">NAS2_0435</name>
</gene>
<dbReference type="AlphaFoldDB" id="A0A4P2VKS8"/>
<sequence>MYEEVRLDPVTSALLVVDMQNDFVDPRGRLFVPSAPDTVPRVKLLIERARSSKVPVLYTQDWHLPDDPEFKIWGEHAVAETWGSGIIADLAPGPRDLVVRKQTIDPFYGTPLDHYLRLLKVDTVVVAGTVANICVLQAVSGASVRGYNVVYPMDAVSALNEFDSELAVRQAHFVHRALITRAEGVIFSQ</sequence>
<organism evidence="3 4">
    <name type="scientific">Conexivisphaera calida</name>
    <dbReference type="NCBI Taxonomy" id="1874277"/>
    <lineage>
        <taxon>Archaea</taxon>
        <taxon>Nitrososphaerota</taxon>
        <taxon>Conexivisphaeria</taxon>
        <taxon>Conexivisphaerales</taxon>
        <taxon>Conexivisphaeraceae</taxon>
        <taxon>Conexivisphaera</taxon>
    </lineage>
</organism>
<dbReference type="PANTHER" id="PTHR43540">
    <property type="entry name" value="PEROXYUREIDOACRYLATE/UREIDOACRYLATE AMIDOHYDROLASE-RELATED"/>
    <property type="match status" value="1"/>
</dbReference>
<dbReference type="InterPro" id="IPR000868">
    <property type="entry name" value="Isochorismatase-like_dom"/>
</dbReference>